<reference evidence="1 2" key="1">
    <citation type="submission" date="2016-10" db="EMBL/GenBank/DDBJ databases">
        <authorList>
            <person name="de Groot N.N."/>
        </authorList>
    </citation>
    <scope>NUCLEOTIDE SEQUENCE [LARGE SCALE GENOMIC DNA]</scope>
    <source>
        <strain evidence="1 2">CGMCC 1.9157</strain>
    </source>
</reference>
<protein>
    <recommendedName>
        <fullName evidence="3">FlgN protein</fullName>
    </recommendedName>
</protein>
<evidence type="ECO:0000313" key="2">
    <source>
        <dbReference type="Proteomes" id="UP000199236"/>
    </source>
</evidence>
<organism evidence="1 2">
    <name type="scientific">Cohaesibacter marisflavi</name>
    <dbReference type="NCBI Taxonomy" id="655353"/>
    <lineage>
        <taxon>Bacteria</taxon>
        <taxon>Pseudomonadati</taxon>
        <taxon>Pseudomonadota</taxon>
        <taxon>Alphaproteobacteria</taxon>
        <taxon>Hyphomicrobiales</taxon>
        <taxon>Cohaesibacteraceae</taxon>
    </lineage>
</organism>
<accession>A0A1I5J133</accession>
<gene>
    <name evidence="1" type="ORF">SAMN04488056_110122</name>
</gene>
<evidence type="ECO:0008006" key="3">
    <source>
        <dbReference type="Google" id="ProtNLM"/>
    </source>
</evidence>
<dbReference type="AlphaFoldDB" id="A0A1I5J133"/>
<sequence>MSEHQNAPQNPVTQAAALAKAPIGSPEDVQRLLGAIEQIMDALDNVLIEETALLRNGEIKEALDLVEAKNQLSIQYMLLQKSIAANASLVKQLAPQDAELLARRHEMFQSTLQTNLAVIATAKEVSSELVGDINEVIQKGAKAQTYGNAGQAPVQVSQKQGISIDTRS</sequence>
<evidence type="ECO:0000313" key="1">
    <source>
        <dbReference type="EMBL" id="SFO66330.1"/>
    </source>
</evidence>
<dbReference type="OrthoDB" id="8444687at2"/>
<name>A0A1I5J133_9HYPH</name>
<dbReference type="EMBL" id="FOVR01000010">
    <property type="protein sequence ID" value="SFO66330.1"/>
    <property type="molecule type" value="Genomic_DNA"/>
</dbReference>
<keyword evidence="2" id="KW-1185">Reference proteome</keyword>
<dbReference type="Proteomes" id="UP000199236">
    <property type="component" value="Unassembled WGS sequence"/>
</dbReference>
<dbReference type="RefSeq" id="WP_090074326.1">
    <property type="nucleotide sequence ID" value="NZ_FOVR01000010.1"/>
</dbReference>
<proteinExistence type="predicted"/>
<dbReference type="STRING" id="655353.SAMN04488056_110122"/>